<keyword evidence="1" id="KW-0046">Antibiotic resistance</keyword>
<comment type="caution">
    <text evidence="3">The sequence shown here is derived from an EMBL/GenBank/DDBJ whole genome shotgun (WGS) entry which is preliminary data.</text>
</comment>
<dbReference type="PROSITE" id="PS51186">
    <property type="entry name" value="GNAT"/>
    <property type="match status" value="1"/>
</dbReference>
<dbReference type="PANTHER" id="PTHR31438:SF1">
    <property type="entry name" value="LYSINE N-ACYLTRANSFERASE C17G9.06C-RELATED"/>
    <property type="match status" value="1"/>
</dbReference>
<dbReference type="SUPFAM" id="SSF55729">
    <property type="entry name" value="Acyl-CoA N-acyltransferases (Nat)"/>
    <property type="match status" value="1"/>
</dbReference>
<evidence type="ECO:0000256" key="1">
    <source>
        <dbReference type="ARBA" id="ARBA00023251"/>
    </source>
</evidence>
<keyword evidence="4" id="KW-1185">Reference proteome</keyword>
<accession>A0A544TD60</accession>
<name>A0A544TD60_9BACI</name>
<reference evidence="3 4" key="1">
    <citation type="submission" date="2019-05" db="EMBL/GenBank/DDBJ databases">
        <title>Psychrobacillus vulpis sp. nov., a new species isolated from feces of a red fox that inhabits in The Tablas de Daimiel Natural Park, Albacete, Spain.</title>
        <authorList>
            <person name="Rodriguez M."/>
            <person name="Reina J.C."/>
            <person name="Bejar V."/>
            <person name="Llamas I."/>
        </authorList>
    </citation>
    <scope>NUCLEOTIDE SEQUENCE [LARGE SCALE GENOMIC DNA]</scope>
    <source>
        <strain evidence="3 4">NHI-2</strain>
    </source>
</reference>
<dbReference type="OrthoDB" id="9795206at2"/>
<evidence type="ECO:0000313" key="3">
    <source>
        <dbReference type="EMBL" id="TQR15329.1"/>
    </source>
</evidence>
<organism evidence="3 4">
    <name type="scientific">Psychrobacillus soli</name>
    <dbReference type="NCBI Taxonomy" id="1543965"/>
    <lineage>
        <taxon>Bacteria</taxon>
        <taxon>Bacillati</taxon>
        <taxon>Bacillota</taxon>
        <taxon>Bacilli</taxon>
        <taxon>Bacillales</taxon>
        <taxon>Bacillaceae</taxon>
        <taxon>Psychrobacillus</taxon>
    </lineage>
</organism>
<proteinExistence type="predicted"/>
<gene>
    <name evidence="3" type="ORF">FG383_09505</name>
</gene>
<dbReference type="PANTHER" id="PTHR31438">
    <property type="entry name" value="LYSINE N-ACYLTRANSFERASE C17G9.06C-RELATED"/>
    <property type="match status" value="1"/>
</dbReference>
<dbReference type="Proteomes" id="UP000318937">
    <property type="component" value="Unassembled WGS sequence"/>
</dbReference>
<feature type="domain" description="N-acetyltransferase" evidence="2">
    <location>
        <begin position="8"/>
        <end position="178"/>
    </location>
</feature>
<dbReference type="RefSeq" id="WP_142607177.1">
    <property type="nucleotide sequence ID" value="NZ_VDGG01000016.1"/>
</dbReference>
<dbReference type="AlphaFoldDB" id="A0A544TD60"/>
<dbReference type="Gene3D" id="3.40.630.30">
    <property type="match status" value="1"/>
</dbReference>
<sequence>MLFHNDKLSVRLLELKDGSLLAKWLSDPVVLEFYEGRDNAFDLEKVHEKFYDRENEVVRCIVEFDNIPIGYIQYYQIDNDERNLYGYTEVPDVIYGMDQFIGEVTYWNNGIGTLLVNSMVEFLVEQNGADRIVMDPQTWNERAIRCYEKCGFKKVKLLPKNELHEGEYRDCWLIEYIN</sequence>
<evidence type="ECO:0000259" key="2">
    <source>
        <dbReference type="PROSITE" id="PS51186"/>
    </source>
</evidence>
<dbReference type="InterPro" id="IPR000182">
    <property type="entry name" value="GNAT_dom"/>
</dbReference>
<dbReference type="GO" id="GO:0046677">
    <property type="term" value="P:response to antibiotic"/>
    <property type="evidence" value="ECO:0007669"/>
    <property type="project" value="UniProtKB-KW"/>
</dbReference>
<dbReference type="InterPro" id="IPR016181">
    <property type="entry name" value="Acyl_CoA_acyltransferase"/>
</dbReference>
<protein>
    <submittedName>
        <fullName evidence="3">Acetyltransferase</fullName>
    </submittedName>
</protein>
<keyword evidence="3" id="KW-0808">Transferase</keyword>
<dbReference type="GO" id="GO:0016410">
    <property type="term" value="F:N-acyltransferase activity"/>
    <property type="evidence" value="ECO:0007669"/>
    <property type="project" value="TreeGrafter"/>
</dbReference>
<dbReference type="Pfam" id="PF13523">
    <property type="entry name" value="Acetyltransf_8"/>
    <property type="match status" value="1"/>
</dbReference>
<evidence type="ECO:0000313" key="4">
    <source>
        <dbReference type="Proteomes" id="UP000318937"/>
    </source>
</evidence>
<dbReference type="EMBL" id="VDGG01000016">
    <property type="protein sequence ID" value="TQR15329.1"/>
    <property type="molecule type" value="Genomic_DNA"/>
</dbReference>